<dbReference type="InterPro" id="IPR012909">
    <property type="entry name" value="PHA_DNA-bd_N"/>
</dbReference>
<sequence length="162" mass="18674">MRLIKKYKNRKLYDTLDKQFITLDDIANFVRNGEVIKVVDSLGNDITQEISLKARIKGKVFGGLKREIVEKLIHAFIRFFNGSSDEFVEILLDLVDQGVLTSEMAKDIGNSVIKHFNEFNDKLKADIISVISSAGFVPKEEYEKLKLEYEELKKRCGELERK</sequence>
<gene>
    <name evidence="2" type="ORF">XJ44_05790</name>
</gene>
<dbReference type="RefSeq" id="WP_077198370.1">
    <property type="nucleotide sequence ID" value="NZ_LBFC01000018.1"/>
</dbReference>
<evidence type="ECO:0000259" key="1">
    <source>
        <dbReference type="Pfam" id="PF07879"/>
    </source>
</evidence>
<feature type="domain" description="PHA accumulation regulator DNA-binding N-terminal" evidence="1">
    <location>
        <begin position="3"/>
        <end position="50"/>
    </location>
</feature>
<evidence type="ECO:0000313" key="2">
    <source>
        <dbReference type="EMBL" id="ONN27287.1"/>
    </source>
</evidence>
<accession>A0ABX3IHI4</accession>
<dbReference type="Proteomes" id="UP000242616">
    <property type="component" value="Unassembled WGS sequence"/>
</dbReference>
<evidence type="ECO:0000313" key="3">
    <source>
        <dbReference type="Proteomes" id="UP000242616"/>
    </source>
</evidence>
<keyword evidence="3" id="KW-1185">Reference proteome</keyword>
<protein>
    <submittedName>
        <fullName evidence="2">Pesticidal protein Cry4BA</fullName>
    </submittedName>
</protein>
<reference evidence="2 3" key="1">
    <citation type="submission" date="2015-06" db="EMBL/GenBank/DDBJ databases">
        <title>Genome sequencing of Thermotogales isolates from hydrothermal vents.</title>
        <authorList>
            <person name="Haverkamp T.H."/>
            <person name="Kublanov I.V."/>
            <person name="Nesbo C.L."/>
        </authorList>
    </citation>
    <scope>NUCLEOTIDE SEQUENCE [LARGE SCALE GENOMIC DNA]</scope>
    <source>
        <strain evidence="3">ik275mar</strain>
    </source>
</reference>
<name>A0ABX3IHI4_9BACT</name>
<proteinExistence type="predicted"/>
<dbReference type="Pfam" id="PF07879">
    <property type="entry name" value="PHB_acc_N"/>
    <property type="match status" value="1"/>
</dbReference>
<organism evidence="2 3">
    <name type="scientific">Thermosipho affectus</name>
    <dbReference type="NCBI Taxonomy" id="660294"/>
    <lineage>
        <taxon>Bacteria</taxon>
        <taxon>Thermotogati</taxon>
        <taxon>Thermotogota</taxon>
        <taxon>Thermotogae</taxon>
        <taxon>Thermotogales</taxon>
        <taxon>Fervidobacteriaceae</taxon>
        <taxon>Thermosipho</taxon>
    </lineage>
</organism>
<dbReference type="EMBL" id="LBFC01000018">
    <property type="protein sequence ID" value="ONN27287.1"/>
    <property type="molecule type" value="Genomic_DNA"/>
</dbReference>
<comment type="caution">
    <text evidence="2">The sequence shown here is derived from an EMBL/GenBank/DDBJ whole genome shotgun (WGS) entry which is preliminary data.</text>
</comment>